<dbReference type="Proteomes" id="UP000238312">
    <property type="component" value="Unassembled WGS sequence"/>
</dbReference>
<reference evidence="3 4" key="1">
    <citation type="submission" date="2018-03" db="EMBL/GenBank/DDBJ databases">
        <title>Genomic Encyclopedia of Type Strains, Phase III (KMG-III): the genomes of soil and plant-associated and newly described type strains.</title>
        <authorList>
            <person name="Whitman W."/>
        </authorList>
    </citation>
    <scope>NUCLEOTIDE SEQUENCE [LARGE SCALE GENOMIC DNA]</scope>
    <source>
        <strain evidence="3 4">CGMCC 4.7104</strain>
    </source>
</reference>
<keyword evidence="2" id="KW-0472">Membrane</keyword>
<evidence type="ECO:0000313" key="3">
    <source>
        <dbReference type="EMBL" id="PRX53585.1"/>
    </source>
</evidence>
<dbReference type="AlphaFoldDB" id="A0A2T0M7W1"/>
<feature type="transmembrane region" description="Helical" evidence="2">
    <location>
        <begin position="49"/>
        <end position="69"/>
    </location>
</feature>
<feature type="transmembrane region" description="Helical" evidence="2">
    <location>
        <begin position="193"/>
        <end position="212"/>
    </location>
</feature>
<feature type="transmembrane region" description="Helical" evidence="2">
    <location>
        <begin position="450"/>
        <end position="467"/>
    </location>
</feature>
<name>A0A2T0M7W1_9ACTN</name>
<accession>A0A2T0M7W1</accession>
<feature type="transmembrane region" description="Helical" evidence="2">
    <location>
        <begin position="421"/>
        <end position="438"/>
    </location>
</feature>
<sequence length="745" mass="81046">MPRHALARIVVAVFAALVVAGTVLAVVSGDTRLVVLLVYRVFVDPVEELDADLLVLLVGVGLAQAWGLAQILPGRRSGGTTSRHAPPVAAARAPGDGEGSEGGRSDETRRSRDQLLLRAALYALMAIELTGHLPWPDDLPKAVARIAVVVLLYRVMSTVSRTLRLVALVAGLYRPILALVAMALDLFGVARDALPPGGSLAWVVWMALIVVAQARDGRWGRTTLWAGAVIAAGPFLLPLVTYPITQTAVIYEASRMLLDVFTVVWLGRSAIEVSRSPRAPRPRVMGTFRWRPWEVVAVGLPLLPASVNWTNGVFLWLGSQGAIASWFARTGWYLQELWLLISLAGSGGAAALVLAVVLRHRRAGGEGRGRLRQGVVAALSLAAVAGVVEAVTGKDRPAPPYDGVRIFPEQLLDSAPGISPLWHSAAFTGSALILLFLYGERPRPRKPYQVAMASLATVALLALVPAADHTPGRTTTRSECENPSEATGERAFVCAVRRLDAPPFRPSMPDQRLIAYGHRMCGVYTRGDALEAATFKLTYGVHPREQKYLLGDICPKVAAEFDAAVAEEEAEIAAWNAEQQAMCDQAPRHRPRIKPVRAVREKKPVWTELSLEAFDEEAYLDDDVVWQAKEGDLVVTAPGRLAILVNTESRMCVTTETYDRRPPAETKGWDHVVEAGYESRDGTLILGDFLSGVTLPDLASRGKGHYRVRVHYAWLSWKGRQQAGQRLLIMAYPGRGDRVIVHRKP</sequence>
<dbReference type="RefSeq" id="WP_106250805.1">
    <property type="nucleotide sequence ID" value="NZ_PVNG01000027.1"/>
</dbReference>
<evidence type="ECO:0000256" key="1">
    <source>
        <dbReference type="SAM" id="MobiDB-lite"/>
    </source>
</evidence>
<gene>
    <name evidence="3" type="ORF">B0I32_127174</name>
</gene>
<feature type="transmembrane region" description="Helical" evidence="2">
    <location>
        <begin position="337"/>
        <end position="358"/>
    </location>
</feature>
<keyword evidence="4" id="KW-1185">Reference proteome</keyword>
<evidence type="ECO:0000256" key="2">
    <source>
        <dbReference type="SAM" id="Phobius"/>
    </source>
</evidence>
<feature type="transmembrane region" description="Helical" evidence="2">
    <location>
        <begin position="163"/>
        <end position="187"/>
    </location>
</feature>
<comment type="caution">
    <text evidence="3">The sequence shown here is derived from an EMBL/GenBank/DDBJ whole genome shotgun (WGS) entry which is preliminary data.</text>
</comment>
<proteinExistence type="predicted"/>
<feature type="transmembrane region" description="Helical" evidence="2">
    <location>
        <begin position="224"/>
        <end position="244"/>
    </location>
</feature>
<dbReference type="EMBL" id="PVNG01000027">
    <property type="protein sequence ID" value="PRX53585.1"/>
    <property type="molecule type" value="Genomic_DNA"/>
</dbReference>
<keyword evidence="2" id="KW-1133">Transmembrane helix</keyword>
<protein>
    <submittedName>
        <fullName evidence="3">Uncharacterized protein</fullName>
    </submittedName>
</protein>
<feature type="compositionally biased region" description="Low complexity" evidence="1">
    <location>
        <begin position="85"/>
        <end position="94"/>
    </location>
</feature>
<organism evidence="3 4">
    <name type="scientific">Nonomuraea fuscirosea</name>
    <dbReference type="NCBI Taxonomy" id="1291556"/>
    <lineage>
        <taxon>Bacteria</taxon>
        <taxon>Bacillati</taxon>
        <taxon>Actinomycetota</taxon>
        <taxon>Actinomycetes</taxon>
        <taxon>Streptosporangiales</taxon>
        <taxon>Streptosporangiaceae</taxon>
        <taxon>Nonomuraea</taxon>
    </lineage>
</organism>
<feature type="region of interest" description="Disordered" evidence="1">
    <location>
        <begin position="77"/>
        <end position="110"/>
    </location>
</feature>
<feature type="transmembrane region" description="Helical" evidence="2">
    <location>
        <begin position="370"/>
        <end position="391"/>
    </location>
</feature>
<evidence type="ECO:0000313" key="4">
    <source>
        <dbReference type="Proteomes" id="UP000238312"/>
    </source>
</evidence>
<feature type="compositionally biased region" description="Basic and acidic residues" evidence="1">
    <location>
        <begin position="101"/>
        <end position="110"/>
    </location>
</feature>
<keyword evidence="2" id="KW-0812">Transmembrane</keyword>
<dbReference type="OrthoDB" id="3541491at2"/>